<dbReference type="Proteomes" id="UP001057375">
    <property type="component" value="Unassembled WGS sequence"/>
</dbReference>
<reference evidence="1" key="1">
    <citation type="submission" date="2022-03" db="EMBL/GenBank/DDBJ databases">
        <title>Draft genome sequence of Aduncisulcus paluster, a free-living microaerophilic Fornicata.</title>
        <authorList>
            <person name="Yuyama I."/>
            <person name="Kume K."/>
            <person name="Tamura T."/>
            <person name="Inagaki Y."/>
            <person name="Hashimoto T."/>
        </authorList>
    </citation>
    <scope>NUCLEOTIDE SEQUENCE</scope>
    <source>
        <strain evidence="1">NY0171</strain>
    </source>
</reference>
<name>A0ABQ5KJI5_9EUKA</name>
<sequence length="59" mass="6475">GAPCGSLRRLKQKRTFPLTWLSIQEGPFLFLKPLNQDWDTLSEAPDSSGGKTPGCVELS</sequence>
<protein>
    <submittedName>
        <fullName evidence="1">Uncharacterized protein</fullName>
    </submittedName>
</protein>
<evidence type="ECO:0000313" key="2">
    <source>
        <dbReference type="Proteomes" id="UP001057375"/>
    </source>
</evidence>
<gene>
    <name evidence="1" type="ORF">ADUPG1_005753</name>
</gene>
<accession>A0ABQ5KJI5</accession>
<comment type="caution">
    <text evidence="1">The sequence shown here is derived from an EMBL/GenBank/DDBJ whole genome shotgun (WGS) entry which is preliminary data.</text>
</comment>
<keyword evidence="2" id="KW-1185">Reference proteome</keyword>
<feature type="non-terminal residue" evidence="1">
    <location>
        <position position="1"/>
    </location>
</feature>
<organism evidence="1 2">
    <name type="scientific">Aduncisulcus paluster</name>
    <dbReference type="NCBI Taxonomy" id="2918883"/>
    <lineage>
        <taxon>Eukaryota</taxon>
        <taxon>Metamonada</taxon>
        <taxon>Carpediemonas-like organisms</taxon>
        <taxon>Aduncisulcus</taxon>
    </lineage>
</organism>
<dbReference type="EMBL" id="BQXS01009339">
    <property type="protein sequence ID" value="GKT31105.1"/>
    <property type="molecule type" value="Genomic_DNA"/>
</dbReference>
<evidence type="ECO:0000313" key="1">
    <source>
        <dbReference type="EMBL" id="GKT31105.1"/>
    </source>
</evidence>
<proteinExistence type="predicted"/>